<keyword evidence="3" id="KW-1185">Reference proteome</keyword>
<sequence length="186" mass="20718">MNTIPPHIPPDTQIACYADDVAVWPSHIDTAVSEEAYDLVFSFGDFLIRSFGDEMAEVNPVCEFILSDCWKTDPIQEEEPMDWEDVLTLLKVIPPSFPNRPPRKMRSLVSKVSEPPVSANRFPNMRALVPKIILWINGGVSLHLRGLTGGQPSRDQSSRPPSGVPRATLGFELMAVADGLRKESKY</sequence>
<reference evidence="2" key="1">
    <citation type="submission" date="2020-08" db="EMBL/GenBank/DDBJ databases">
        <title>Multicomponent nature underlies the extraordinary mechanical properties of spider dragline silk.</title>
        <authorList>
            <person name="Kono N."/>
            <person name="Nakamura H."/>
            <person name="Mori M."/>
            <person name="Yoshida Y."/>
            <person name="Ohtoshi R."/>
            <person name="Malay A.D."/>
            <person name="Moran D.A.P."/>
            <person name="Tomita M."/>
            <person name="Numata K."/>
            <person name="Arakawa K."/>
        </authorList>
    </citation>
    <scope>NUCLEOTIDE SEQUENCE</scope>
</reference>
<dbReference type="OrthoDB" id="416454at2759"/>
<name>A0A8X6PNW3_NEPPI</name>
<feature type="region of interest" description="Disordered" evidence="1">
    <location>
        <begin position="147"/>
        <end position="166"/>
    </location>
</feature>
<accession>A0A8X6PNW3</accession>
<evidence type="ECO:0000256" key="1">
    <source>
        <dbReference type="SAM" id="MobiDB-lite"/>
    </source>
</evidence>
<comment type="caution">
    <text evidence="2">The sequence shown here is derived from an EMBL/GenBank/DDBJ whole genome shotgun (WGS) entry which is preliminary data.</text>
</comment>
<feature type="compositionally biased region" description="Low complexity" evidence="1">
    <location>
        <begin position="151"/>
        <end position="161"/>
    </location>
</feature>
<dbReference type="Proteomes" id="UP000887013">
    <property type="component" value="Unassembled WGS sequence"/>
</dbReference>
<protein>
    <submittedName>
        <fullName evidence="2">Uncharacterized protein</fullName>
    </submittedName>
</protein>
<dbReference type="AlphaFoldDB" id="A0A8X6PNW3"/>
<dbReference type="EMBL" id="BMAW01117680">
    <property type="protein sequence ID" value="GFT76244.1"/>
    <property type="molecule type" value="Genomic_DNA"/>
</dbReference>
<evidence type="ECO:0000313" key="2">
    <source>
        <dbReference type="EMBL" id="GFT76244.1"/>
    </source>
</evidence>
<evidence type="ECO:0000313" key="3">
    <source>
        <dbReference type="Proteomes" id="UP000887013"/>
    </source>
</evidence>
<proteinExistence type="predicted"/>
<organism evidence="2 3">
    <name type="scientific">Nephila pilipes</name>
    <name type="common">Giant wood spider</name>
    <name type="synonym">Nephila maculata</name>
    <dbReference type="NCBI Taxonomy" id="299642"/>
    <lineage>
        <taxon>Eukaryota</taxon>
        <taxon>Metazoa</taxon>
        <taxon>Ecdysozoa</taxon>
        <taxon>Arthropoda</taxon>
        <taxon>Chelicerata</taxon>
        <taxon>Arachnida</taxon>
        <taxon>Araneae</taxon>
        <taxon>Araneomorphae</taxon>
        <taxon>Entelegynae</taxon>
        <taxon>Araneoidea</taxon>
        <taxon>Nephilidae</taxon>
        <taxon>Nephila</taxon>
    </lineage>
</organism>
<gene>
    <name evidence="2" type="ORF">NPIL_230471</name>
</gene>